<dbReference type="Pfam" id="PF04134">
    <property type="entry name" value="DCC1-like"/>
    <property type="match status" value="1"/>
</dbReference>
<dbReference type="InterPro" id="IPR052927">
    <property type="entry name" value="DCC_oxidoreductase"/>
</dbReference>
<dbReference type="RefSeq" id="WP_055148261.1">
    <property type="nucleotide sequence ID" value="NZ_JXSZ01000009.1"/>
</dbReference>
<dbReference type="STRING" id="1605367.AFM12_11340"/>
<keyword evidence="2" id="KW-1185">Reference proteome</keyword>
<evidence type="ECO:0000313" key="2">
    <source>
        <dbReference type="Proteomes" id="UP000050454"/>
    </source>
</evidence>
<dbReference type="OrthoDB" id="9785438at2"/>
<dbReference type="GO" id="GO:0015035">
    <property type="term" value="F:protein-disulfide reductase activity"/>
    <property type="evidence" value="ECO:0007669"/>
    <property type="project" value="InterPro"/>
</dbReference>
<gene>
    <name evidence="1" type="ORF">AFM12_11340</name>
</gene>
<reference evidence="1 2" key="1">
    <citation type="submission" date="2015-07" db="EMBL/GenBank/DDBJ databases">
        <title>The draft genome sequence of Leadbetterella sp. JN14-9.</title>
        <authorList>
            <person name="Liu Y."/>
            <person name="Du J."/>
            <person name="Shao Z."/>
        </authorList>
    </citation>
    <scope>NUCLEOTIDE SEQUENCE [LARGE SCALE GENOMIC DNA]</scope>
    <source>
        <strain evidence="1 2">JN14-9</strain>
    </source>
</reference>
<dbReference type="PANTHER" id="PTHR33639">
    <property type="entry name" value="THIOL-DISULFIDE OXIDOREDUCTASE DCC"/>
    <property type="match status" value="1"/>
</dbReference>
<dbReference type="AlphaFoldDB" id="A0A0N8H9N1"/>
<name>A0A0N8H9N1_9BACT</name>
<accession>A0A0N8H9N1</accession>
<dbReference type="PANTHER" id="PTHR33639:SF2">
    <property type="entry name" value="DUF393 DOMAIN-CONTAINING PROTEIN"/>
    <property type="match status" value="1"/>
</dbReference>
<dbReference type="EMBL" id="LGTQ01000009">
    <property type="protein sequence ID" value="KPM47836.1"/>
    <property type="molecule type" value="Genomic_DNA"/>
</dbReference>
<dbReference type="InterPro" id="IPR007263">
    <property type="entry name" value="DCC1-like"/>
</dbReference>
<comment type="caution">
    <text evidence="1">The sequence shown here is derived from an EMBL/GenBank/DDBJ whole genome shotgun (WGS) entry which is preliminary data.</text>
</comment>
<evidence type="ECO:0000313" key="1">
    <source>
        <dbReference type="EMBL" id="KPM47836.1"/>
    </source>
</evidence>
<proteinExistence type="predicted"/>
<organism evidence="1 2">
    <name type="scientific">Jiulongibacter sediminis</name>
    <dbReference type="NCBI Taxonomy" id="1605367"/>
    <lineage>
        <taxon>Bacteria</taxon>
        <taxon>Pseudomonadati</taxon>
        <taxon>Bacteroidota</taxon>
        <taxon>Cytophagia</taxon>
        <taxon>Cytophagales</taxon>
        <taxon>Leadbetterellaceae</taxon>
        <taxon>Jiulongibacter</taxon>
    </lineage>
</organism>
<protein>
    <submittedName>
        <fullName evidence="1">Thiol-disulfide oxidoreductase</fullName>
    </submittedName>
</protein>
<sequence length="131" mass="15660">MPQVILFDGVCNLCNSFVQFIIKEDRQSVFRFASLQSDYAKKKLDQKSFDTSKVDSVILITEEDQVLIKSDAALAILKQLPRFSWLYFFRFLPLILRDWVYDFTARNRYRWFGKRRECMIPTPELRSLFLD</sequence>
<dbReference type="Proteomes" id="UP000050454">
    <property type="component" value="Unassembled WGS sequence"/>
</dbReference>